<evidence type="ECO:0000313" key="4">
    <source>
        <dbReference type="EMBL" id="GAA2155092.1"/>
    </source>
</evidence>
<dbReference type="PANTHER" id="PTHR33495:SF2">
    <property type="entry name" value="ANTI-SIGMA FACTOR ANTAGONIST TM_1081-RELATED"/>
    <property type="match status" value="1"/>
</dbReference>
<evidence type="ECO:0000313" key="5">
    <source>
        <dbReference type="Proteomes" id="UP001422759"/>
    </source>
</evidence>
<dbReference type="SUPFAM" id="SSF52091">
    <property type="entry name" value="SpoIIaa-like"/>
    <property type="match status" value="1"/>
</dbReference>
<name>A0ABN3A6M7_9ACTN</name>
<dbReference type="InterPro" id="IPR036513">
    <property type="entry name" value="STAS_dom_sf"/>
</dbReference>
<dbReference type="NCBIfam" id="TIGR00377">
    <property type="entry name" value="ant_ant_sig"/>
    <property type="match status" value="1"/>
</dbReference>
<reference evidence="4 5" key="1">
    <citation type="journal article" date="2019" name="Int. J. Syst. Evol. Microbiol.">
        <title>The Global Catalogue of Microorganisms (GCM) 10K type strain sequencing project: providing services to taxonomists for standard genome sequencing and annotation.</title>
        <authorList>
            <consortium name="The Broad Institute Genomics Platform"/>
            <consortium name="The Broad Institute Genome Sequencing Center for Infectious Disease"/>
            <person name="Wu L."/>
            <person name="Ma J."/>
        </authorList>
    </citation>
    <scope>NUCLEOTIDE SEQUENCE [LARGE SCALE GENOMIC DNA]</scope>
    <source>
        <strain evidence="4 5">JCM 14560</strain>
    </source>
</reference>
<comment type="similarity">
    <text evidence="1 2">Belongs to the anti-sigma-factor antagonist family.</text>
</comment>
<dbReference type="Proteomes" id="UP001422759">
    <property type="component" value="Unassembled WGS sequence"/>
</dbReference>
<organism evidence="4 5">
    <name type="scientific">Kitasatospora kazusensis</name>
    <dbReference type="NCBI Taxonomy" id="407974"/>
    <lineage>
        <taxon>Bacteria</taxon>
        <taxon>Bacillati</taxon>
        <taxon>Actinomycetota</taxon>
        <taxon>Actinomycetes</taxon>
        <taxon>Kitasatosporales</taxon>
        <taxon>Streptomycetaceae</taxon>
        <taxon>Kitasatospora</taxon>
    </lineage>
</organism>
<dbReference type="CDD" id="cd07043">
    <property type="entry name" value="STAS_anti-anti-sigma_factors"/>
    <property type="match status" value="1"/>
</dbReference>
<dbReference type="PROSITE" id="PS50801">
    <property type="entry name" value="STAS"/>
    <property type="match status" value="1"/>
</dbReference>
<evidence type="ECO:0000259" key="3">
    <source>
        <dbReference type="PROSITE" id="PS50801"/>
    </source>
</evidence>
<evidence type="ECO:0000256" key="1">
    <source>
        <dbReference type="ARBA" id="ARBA00009013"/>
    </source>
</evidence>
<proteinExistence type="inferred from homology"/>
<dbReference type="PANTHER" id="PTHR33495">
    <property type="entry name" value="ANTI-SIGMA FACTOR ANTAGONIST TM_1081-RELATED-RELATED"/>
    <property type="match status" value="1"/>
</dbReference>
<dbReference type="Pfam" id="PF01740">
    <property type="entry name" value="STAS"/>
    <property type="match status" value="1"/>
</dbReference>
<feature type="domain" description="STAS" evidence="3">
    <location>
        <begin position="30"/>
        <end position="130"/>
    </location>
</feature>
<dbReference type="Gene3D" id="3.30.750.24">
    <property type="entry name" value="STAS domain"/>
    <property type="match status" value="1"/>
</dbReference>
<gene>
    <name evidence="4" type="ORF">GCM10009760_54730</name>
</gene>
<dbReference type="InterPro" id="IPR002645">
    <property type="entry name" value="STAS_dom"/>
</dbReference>
<keyword evidence="5" id="KW-1185">Reference proteome</keyword>
<comment type="caution">
    <text evidence="4">The sequence shown here is derived from an EMBL/GenBank/DDBJ whole genome shotgun (WGS) entry which is preliminary data.</text>
</comment>
<sequence>MAGKAEQMSFEDRGEDAAEVRAQSWSTDTGAVVCRLVGDLDLDNLGPARSLLEEALAMRPAALVVDLAGVTFCDSSGLNLLLQIRLDAQQAGVPMRLAPVPDQVARLLDITGATGVFSIHPSIDEAVSEN</sequence>
<accession>A0ABN3A6M7</accession>
<dbReference type="EMBL" id="BAAANT010000044">
    <property type="protein sequence ID" value="GAA2155092.1"/>
    <property type="molecule type" value="Genomic_DNA"/>
</dbReference>
<protein>
    <recommendedName>
        <fullName evidence="2">Anti-sigma factor antagonist</fullName>
    </recommendedName>
</protein>
<dbReference type="InterPro" id="IPR003658">
    <property type="entry name" value="Anti-sigma_ant"/>
</dbReference>
<evidence type="ECO:0000256" key="2">
    <source>
        <dbReference type="RuleBase" id="RU003749"/>
    </source>
</evidence>